<protein>
    <submittedName>
        <fullName evidence="8">MraY family glycosyltransferase</fullName>
    </submittedName>
</protein>
<feature type="transmembrane region" description="Helical" evidence="7">
    <location>
        <begin position="243"/>
        <end position="261"/>
    </location>
</feature>
<comment type="caution">
    <text evidence="8">The sequence shown here is derived from an EMBL/GenBank/DDBJ whole genome shotgun (WGS) entry which is preliminary data.</text>
</comment>
<evidence type="ECO:0000256" key="3">
    <source>
        <dbReference type="ARBA" id="ARBA00022679"/>
    </source>
</evidence>
<feature type="transmembrane region" description="Helical" evidence="7">
    <location>
        <begin position="185"/>
        <end position="202"/>
    </location>
</feature>
<keyword evidence="5 7" id="KW-1133">Transmembrane helix</keyword>
<evidence type="ECO:0000313" key="9">
    <source>
        <dbReference type="Proteomes" id="UP001500298"/>
    </source>
</evidence>
<feature type="transmembrane region" description="Helical" evidence="7">
    <location>
        <begin position="48"/>
        <end position="68"/>
    </location>
</feature>
<keyword evidence="2" id="KW-1003">Cell membrane</keyword>
<evidence type="ECO:0000313" key="8">
    <source>
        <dbReference type="EMBL" id="GAA4826695.1"/>
    </source>
</evidence>
<dbReference type="InterPro" id="IPR000715">
    <property type="entry name" value="Glycosyl_transferase_4"/>
</dbReference>
<dbReference type="PANTHER" id="PTHR22926:SF3">
    <property type="entry name" value="UNDECAPRENYL-PHOSPHATE ALPHA-N-ACETYLGLUCOSAMINYL 1-PHOSPHATE TRANSFERASE"/>
    <property type="match status" value="1"/>
</dbReference>
<evidence type="ECO:0000256" key="1">
    <source>
        <dbReference type="ARBA" id="ARBA00004651"/>
    </source>
</evidence>
<reference evidence="9" key="1">
    <citation type="journal article" date="2019" name="Int. J. Syst. Evol. Microbiol.">
        <title>The Global Catalogue of Microorganisms (GCM) 10K type strain sequencing project: providing services to taxonomists for standard genome sequencing and annotation.</title>
        <authorList>
            <consortium name="The Broad Institute Genomics Platform"/>
            <consortium name="The Broad Institute Genome Sequencing Center for Infectious Disease"/>
            <person name="Wu L."/>
            <person name="Ma J."/>
        </authorList>
    </citation>
    <scope>NUCLEOTIDE SEQUENCE [LARGE SCALE GENOMIC DNA]</scope>
    <source>
        <strain evidence="9">JCM 18326</strain>
    </source>
</reference>
<evidence type="ECO:0000256" key="5">
    <source>
        <dbReference type="ARBA" id="ARBA00022989"/>
    </source>
</evidence>
<name>A0ABP9D519_9BACT</name>
<evidence type="ECO:0000256" key="6">
    <source>
        <dbReference type="ARBA" id="ARBA00023136"/>
    </source>
</evidence>
<keyword evidence="6 7" id="KW-0472">Membrane</keyword>
<feature type="transmembrane region" description="Helical" evidence="7">
    <location>
        <begin position="214"/>
        <end position="231"/>
    </location>
</feature>
<dbReference type="PANTHER" id="PTHR22926">
    <property type="entry name" value="PHOSPHO-N-ACETYLMURAMOYL-PENTAPEPTIDE-TRANSFERASE"/>
    <property type="match status" value="1"/>
</dbReference>
<feature type="transmembrane region" description="Helical" evidence="7">
    <location>
        <begin position="326"/>
        <end position="345"/>
    </location>
</feature>
<keyword evidence="3" id="KW-0808">Transferase</keyword>
<dbReference type="Pfam" id="PF00953">
    <property type="entry name" value="Glycos_transf_4"/>
    <property type="match status" value="1"/>
</dbReference>
<feature type="transmembrane region" description="Helical" evidence="7">
    <location>
        <begin position="6"/>
        <end position="27"/>
    </location>
</feature>
<dbReference type="CDD" id="cd06853">
    <property type="entry name" value="GT_WecA_like"/>
    <property type="match status" value="1"/>
</dbReference>
<keyword evidence="9" id="KW-1185">Reference proteome</keyword>
<dbReference type="Proteomes" id="UP001500298">
    <property type="component" value="Unassembled WGS sequence"/>
</dbReference>
<accession>A0ABP9D519</accession>
<organism evidence="8 9">
    <name type="scientific">Algivirga pacifica</name>
    <dbReference type="NCBI Taxonomy" id="1162670"/>
    <lineage>
        <taxon>Bacteria</taxon>
        <taxon>Pseudomonadati</taxon>
        <taxon>Bacteroidota</taxon>
        <taxon>Cytophagia</taxon>
        <taxon>Cytophagales</taxon>
        <taxon>Flammeovirgaceae</taxon>
        <taxon>Algivirga</taxon>
    </lineage>
</organism>
<evidence type="ECO:0000256" key="2">
    <source>
        <dbReference type="ARBA" id="ARBA00022475"/>
    </source>
</evidence>
<feature type="transmembrane region" description="Helical" evidence="7">
    <location>
        <begin position="161"/>
        <end position="179"/>
    </location>
</feature>
<feature type="transmembrane region" description="Helical" evidence="7">
    <location>
        <begin position="299"/>
        <end position="320"/>
    </location>
</feature>
<sequence length="373" mass="41961">MMLTPLLSLISAFMIGLIAVPQVIKVIHKNNIFDQPGGRKIHKAITPSLGGVAIYIAFYIAFCAFVEADQLKEFQYFIAGSLLIFFMGIRDDMLPLNPKNKLIVQLLSASMVIGLHSIKLESFYTLDFMGDFPEWFSVIASLFMVIALSNAYNLIDGINGLAGSIAALFFACMGGWFLLIQELGWAVFSLSMLGALLGFLWYNWNPAKIFMGDTGSMVIGFSISIVIIVFLNLNKALSSQHSYFINNSVSLSIALFAYPIFDTLRIFTLRMSQGRSPFSPDKLHVHHMLLRMGLEHHHVTLVILCVSICAIVMAWGLGLVLSDRFVLLWLAISGFVLNAGLNWRVKRVFFERDKRAEHKRNIILRKERQKLLQ</sequence>
<feature type="transmembrane region" description="Helical" evidence="7">
    <location>
        <begin position="135"/>
        <end position="154"/>
    </location>
</feature>
<dbReference type="EMBL" id="BAABJX010000017">
    <property type="protein sequence ID" value="GAA4826695.1"/>
    <property type="molecule type" value="Genomic_DNA"/>
</dbReference>
<keyword evidence="4 7" id="KW-0812">Transmembrane</keyword>
<evidence type="ECO:0000256" key="4">
    <source>
        <dbReference type="ARBA" id="ARBA00022692"/>
    </source>
</evidence>
<feature type="transmembrane region" description="Helical" evidence="7">
    <location>
        <begin position="74"/>
        <end position="90"/>
    </location>
</feature>
<proteinExistence type="predicted"/>
<comment type="subcellular location">
    <subcellularLocation>
        <location evidence="1">Cell membrane</location>
        <topology evidence="1">Multi-pass membrane protein</topology>
    </subcellularLocation>
</comment>
<evidence type="ECO:0000256" key="7">
    <source>
        <dbReference type="SAM" id="Phobius"/>
    </source>
</evidence>
<gene>
    <name evidence="8" type="ORF">GCM10023331_09200</name>
</gene>